<evidence type="ECO:0000256" key="6">
    <source>
        <dbReference type="ARBA" id="ARBA00022552"/>
    </source>
</evidence>
<dbReference type="FunFam" id="1.10.1520.10:FF:000001">
    <property type="entry name" value="Ribonuclease 3"/>
    <property type="match status" value="1"/>
</dbReference>
<keyword evidence="9 15" id="KW-0540">Nuclease</keyword>
<dbReference type="GO" id="GO:0010468">
    <property type="term" value="P:regulation of gene expression"/>
    <property type="evidence" value="ECO:0007669"/>
    <property type="project" value="TreeGrafter"/>
</dbReference>
<comment type="catalytic activity">
    <reaction evidence="1 15">
        <text>Endonucleolytic cleavage to 5'-phosphomonoester.</text>
        <dbReference type="EC" id="3.1.26.3"/>
    </reaction>
</comment>
<dbReference type="Pfam" id="PF14622">
    <property type="entry name" value="Ribonucleas_3_3"/>
    <property type="match status" value="1"/>
</dbReference>
<dbReference type="PATRIC" id="fig|1618666.3.peg.659"/>
<feature type="region of interest" description="Disordered" evidence="16">
    <location>
        <begin position="207"/>
        <end position="232"/>
    </location>
</feature>
<protein>
    <recommendedName>
        <fullName evidence="15">Ribonuclease 3</fullName>
        <ecNumber evidence="15">3.1.26.3</ecNumber>
    </recommendedName>
    <alternativeName>
        <fullName evidence="15">Ribonuclease III</fullName>
        <shortName evidence="15">RNase III</shortName>
    </alternativeName>
</protein>
<dbReference type="Proteomes" id="UP000034600">
    <property type="component" value="Unassembled WGS sequence"/>
</dbReference>
<feature type="binding site" evidence="15">
    <location>
        <position position="120"/>
    </location>
    <ligand>
        <name>Mg(2+)</name>
        <dbReference type="ChEBI" id="CHEBI:18420"/>
    </ligand>
</feature>
<evidence type="ECO:0000313" key="20">
    <source>
        <dbReference type="Proteomes" id="UP000034600"/>
    </source>
</evidence>
<evidence type="ECO:0000256" key="3">
    <source>
        <dbReference type="ARBA" id="ARBA00010183"/>
    </source>
</evidence>
<reference evidence="19 20" key="1">
    <citation type="journal article" date="2015" name="Nature">
        <title>rRNA introns, odd ribosomes, and small enigmatic genomes across a large radiation of phyla.</title>
        <authorList>
            <person name="Brown C.T."/>
            <person name="Hug L.A."/>
            <person name="Thomas B.C."/>
            <person name="Sharon I."/>
            <person name="Castelle C.J."/>
            <person name="Singh A."/>
            <person name="Wilkins M.J."/>
            <person name="Williams K.H."/>
            <person name="Banfield J.F."/>
        </authorList>
    </citation>
    <scope>NUCLEOTIDE SEQUENCE [LARGE SCALE GENOMIC DNA]</scope>
</reference>
<comment type="similarity">
    <text evidence="3">Belongs to the ribonuclease III family.</text>
</comment>
<evidence type="ECO:0000256" key="11">
    <source>
        <dbReference type="ARBA" id="ARBA00022759"/>
    </source>
</evidence>
<comment type="function">
    <text evidence="15">Digests double-stranded RNA. Involved in the processing of primary rRNA transcript to yield the immediate precursors to the large and small rRNAs (23S and 16S). Processes some mRNAs, and tRNAs when they are encoded in the rRNA operon. Processes pre-crRNA and tracrRNA of type II CRISPR loci if present in the organism.</text>
</comment>
<evidence type="ECO:0000256" key="5">
    <source>
        <dbReference type="ARBA" id="ARBA00022490"/>
    </source>
</evidence>
<dbReference type="EMBL" id="LCPO01000037">
    <property type="protein sequence ID" value="KKU97964.1"/>
    <property type="molecule type" value="Genomic_DNA"/>
</dbReference>
<comment type="subcellular location">
    <subcellularLocation>
        <location evidence="2 15">Cytoplasm</location>
    </subcellularLocation>
</comment>
<dbReference type="GO" id="GO:0019843">
    <property type="term" value="F:rRNA binding"/>
    <property type="evidence" value="ECO:0007669"/>
    <property type="project" value="UniProtKB-KW"/>
</dbReference>
<dbReference type="FunFam" id="3.30.160.20:FF:000003">
    <property type="entry name" value="Ribonuclease 3"/>
    <property type="match status" value="1"/>
</dbReference>
<dbReference type="InterPro" id="IPR011907">
    <property type="entry name" value="RNase_III"/>
</dbReference>
<keyword evidence="5 15" id="KW-0963">Cytoplasm</keyword>
<dbReference type="SMART" id="SM00535">
    <property type="entry name" value="RIBOc"/>
    <property type="match status" value="1"/>
</dbReference>
<comment type="caution">
    <text evidence="19">The sequence shown here is derived from an EMBL/GenBank/DDBJ whole genome shotgun (WGS) entry which is preliminary data.</text>
</comment>
<dbReference type="GO" id="GO:0008033">
    <property type="term" value="P:tRNA processing"/>
    <property type="evidence" value="ECO:0007669"/>
    <property type="project" value="UniProtKB-KW"/>
</dbReference>
<dbReference type="SUPFAM" id="SSF69065">
    <property type="entry name" value="RNase III domain-like"/>
    <property type="match status" value="1"/>
</dbReference>
<evidence type="ECO:0000256" key="7">
    <source>
        <dbReference type="ARBA" id="ARBA00022664"/>
    </source>
</evidence>
<comment type="subunit">
    <text evidence="4 15">Homodimer.</text>
</comment>
<dbReference type="CDD" id="cd00593">
    <property type="entry name" value="RIBOc"/>
    <property type="match status" value="1"/>
</dbReference>
<dbReference type="GO" id="GO:0004525">
    <property type="term" value="F:ribonuclease III activity"/>
    <property type="evidence" value="ECO:0007669"/>
    <property type="project" value="UniProtKB-UniRule"/>
</dbReference>
<feature type="binding site" evidence="15">
    <location>
        <position position="47"/>
    </location>
    <ligand>
        <name>Mg(2+)</name>
        <dbReference type="ChEBI" id="CHEBI:18420"/>
    </ligand>
</feature>
<evidence type="ECO:0000256" key="1">
    <source>
        <dbReference type="ARBA" id="ARBA00000109"/>
    </source>
</evidence>
<dbReference type="InterPro" id="IPR000999">
    <property type="entry name" value="RNase_III_dom"/>
</dbReference>
<dbReference type="GO" id="GO:0042802">
    <property type="term" value="F:identical protein binding"/>
    <property type="evidence" value="ECO:0007669"/>
    <property type="project" value="UniProtKB-ARBA"/>
</dbReference>
<name>A0A0G1UUQ5_9BACT</name>
<dbReference type="InterPro" id="IPR036389">
    <property type="entry name" value="RNase_III_sf"/>
</dbReference>
<evidence type="ECO:0000256" key="12">
    <source>
        <dbReference type="ARBA" id="ARBA00022801"/>
    </source>
</evidence>
<dbReference type="PROSITE" id="PS50142">
    <property type="entry name" value="RNASE_3_2"/>
    <property type="match status" value="1"/>
</dbReference>
<evidence type="ECO:0000259" key="18">
    <source>
        <dbReference type="PROSITE" id="PS50142"/>
    </source>
</evidence>
<dbReference type="AlphaFoldDB" id="A0A0G1UUQ5"/>
<keyword evidence="11 15" id="KW-0255">Endonuclease</keyword>
<evidence type="ECO:0000256" key="8">
    <source>
        <dbReference type="ARBA" id="ARBA00022694"/>
    </source>
</evidence>
<evidence type="ECO:0000256" key="16">
    <source>
        <dbReference type="SAM" id="MobiDB-lite"/>
    </source>
</evidence>
<keyword evidence="14 15" id="KW-0694">RNA-binding</keyword>
<evidence type="ECO:0000256" key="2">
    <source>
        <dbReference type="ARBA" id="ARBA00004496"/>
    </source>
</evidence>
<dbReference type="Gene3D" id="1.10.1520.10">
    <property type="entry name" value="Ribonuclease III domain"/>
    <property type="match status" value="1"/>
</dbReference>
<organism evidence="19 20">
    <name type="scientific">Candidatus Jorgensenbacteria bacterium GW2011_GWC1_48_8</name>
    <dbReference type="NCBI Taxonomy" id="1618666"/>
    <lineage>
        <taxon>Bacteria</taxon>
        <taxon>Candidatus Joergenseniibacteriota</taxon>
    </lineage>
</organism>
<dbReference type="HAMAP" id="MF_00104">
    <property type="entry name" value="RNase_III"/>
    <property type="match status" value="1"/>
</dbReference>
<keyword evidence="8 15" id="KW-0819">tRNA processing</keyword>
<feature type="binding site" evidence="15">
    <location>
        <position position="123"/>
    </location>
    <ligand>
        <name>Mg(2+)</name>
        <dbReference type="ChEBI" id="CHEBI:18420"/>
    </ligand>
</feature>
<feature type="domain" description="RNase III" evidence="18">
    <location>
        <begin position="5"/>
        <end position="134"/>
    </location>
</feature>
<dbReference type="PANTHER" id="PTHR11207:SF0">
    <property type="entry name" value="RIBONUCLEASE 3"/>
    <property type="match status" value="1"/>
</dbReference>
<sequence>MFSELKKLEEKIGVDFKNKALLLEALTHRSYLNENPGVKTGNNERLEYLGDAVLELVVTEELFHKFPERQEGELTLLRAALVNYVMLGRIAREIGLEKYVLLSRGEAKDFGKAREVILANAIEALIGALYLDKGYDIAGKFIKDNVLNHLEEVIANGSYRDSKSSLQEIIQEKTKVTPTYKVLEERGPDHAREFVVGVFFGGELQATGTGSSKQEAENDAAGEALRDLRHKK</sequence>
<dbReference type="GO" id="GO:0005737">
    <property type="term" value="C:cytoplasm"/>
    <property type="evidence" value="ECO:0007669"/>
    <property type="project" value="UniProtKB-SubCell"/>
</dbReference>
<feature type="domain" description="DRBM" evidence="17">
    <location>
        <begin position="161"/>
        <end position="230"/>
    </location>
</feature>
<dbReference type="Gene3D" id="3.30.160.20">
    <property type="match status" value="1"/>
</dbReference>
<evidence type="ECO:0000313" key="19">
    <source>
        <dbReference type="EMBL" id="KKU97964.1"/>
    </source>
</evidence>
<dbReference type="GO" id="GO:0046872">
    <property type="term" value="F:metal ion binding"/>
    <property type="evidence" value="ECO:0007669"/>
    <property type="project" value="UniProtKB-KW"/>
</dbReference>
<dbReference type="PROSITE" id="PS50137">
    <property type="entry name" value="DS_RBD"/>
    <property type="match status" value="1"/>
</dbReference>
<dbReference type="Pfam" id="PF00035">
    <property type="entry name" value="dsrm"/>
    <property type="match status" value="1"/>
</dbReference>
<dbReference type="GO" id="GO:0006364">
    <property type="term" value="P:rRNA processing"/>
    <property type="evidence" value="ECO:0007669"/>
    <property type="project" value="UniProtKB-UniRule"/>
</dbReference>
<keyword evidence="15" id="KW-0699">rRNA-binding</keyword>
<feature type="active site" evidence="15">
    <location>
        <position position="51"/>
    </location>
</feature>
<comment type="cofactor">
    <cofactor evidence="15">
        <name>Mg(2+)</name>
        <dbReference type="ChEBI" id="CHEBI:18420"/>
    </cofactor>
</comment>
<evidence type="ECO:0000259" key="17">
    <source>
        <dbReference type="PROSITE" id="PS50137"/>
    </source>
</evidence>
<keyword evidence="7 15" id="KW-0507">mRNA processing</keyword>
<keyword evidence="6 15" id="KW-0698">rRNA processing</keyword>
<dbReference type="SUPFAM" id="SSF54768">
    <property type="entry name" value="dsRNA-binding domain-like"/>
    <property type="match status" value="1"/>
</dbReference>
<evidence type="ECO:0000256" key="13">
    <source>
        <dbReference type="ARBA" id="ARBA00022842"/>
    </source>
</evidence>
<dbReference type="GO" id="GO:0003725">
    <property type="term" value="F:double-stranded RNA binding"/>
    <property type="evidence" value="ECO:0007669"/>
    <property type="project" value="TreeGrafter"/>
</dbReference>
<evidence type="ECO:0000256" key="4">
    <source>
        <dbReference type="ARBA" id="ARBA00011738"/>
    </source>
</evidence>
<gene>
    <name evidence="15" type="primary">rnc</name>
    <name evidence="19" type="ORF">UY32_C0037G0009</name>
</gene>
<dbReference type="NCBIfam" id="TIGR02191">
    <property type="entry name" value="RNaseIII"/>
    <property type="match status" value="1"/>
</dbReference>
<keyword evidence="13 15" id="KW-0460">Magnesium</keyword>
<dbReference type="SMART" id="SM00358">
    <property type="entry name" value="DSRM"/>
    <property type="match status" value="1"/>
</dbReference>
<dbReference type="PANTHER" id="PTHR11207">
    <property type="entry name" value="RIBONUCLEASE III"/>
    <property type="match status" value="1"/>
</dbReference>
<dbReference type="GO" id="GO:0006397">
    <property type="term" value="P:mRNA processing"/>
    <property type="evidence" value="ECO:0007669"/>
    <property type="project" value="UniProtKB-UniRule"/>
</dbReference>
<evidence type="ECO:0000256" key="14">
    <source>
        <dbReference type="ARBA" id="ARBA00022884"/>
    </source>
</evidence>
<feature type="active site" evidence="15">
    <location>
        <position position="123"/>
    </location>
</feature>
<keyword evidence="10 15" id="KW-0479">Metal-binding</keyword>
<dbReference type="CDD" id="cd10845">
    <property type="entry name" value="DSRM_RNAse_III_family"/>
    <property type="match status" value="1"/>
</dbReference>
<evidence type="ECO:0000256" key="15">
    <source>
        <dbReference type="HAMAP-Rule" id="MF_00104"/>
    </source>
</evidence>
<keyword evidence="12 15" id="KW-0378">Hydrolase</keyword>
<evidence type="ECO:0000256" key="9">
    <source>
        <dbReference type="ARBA" id="ARBA00022722"/>
    </source>
</evidence>
<proteinExistence type="inferred from homology"/>
<dbReference type="InterPro" id="IPR014720">
    <property type="entry name" value="dsRBD_dom"/>
</dbReference>
<evidence type="ECO:0000256" key="10">
    <source>
        <dbReference type="ARBA" id="ARBA00022723"/>
    </source>
</evidence>
<dbReference type="PROSITE" id="PS00517">
    <property type="entry name" value="RNASE_3_1"/>
    <property type="match status" value="1"/>
</dbReference>
<dbReference type="EC" id="3.1.26.3" evidence="15"/>
<accession>A0A0G1UUQ5</accession>